<keyword evidence="9" id="KW-0539">Nucleus</keyword>
<dbReference type="FunFam" id="3.30.160.60:FF:000064">
    <property type="entry name" value="Early growth response protein 3"/>
    <property type="match status" value="1"/>
</dbReference>
<keyword evidence="7" id="KW-0238">DNA-binding</keyword>
<evidence type="ECO:0000256" key="1">
    <source>
        <dbReference type="ARBA" id="ARBA00004123"/>
    </source>
</evidence>
<protein>
    <submittedName>
        <fullName evidence="12">Zinc finger protein ZENK</fullName>
    </submittedName>
</protein>
<dbReference type="PROSITE" id="PS00028">
    <property type="entry name" value="ZINC_FINGER_C2H2_1"/>
    <property type="match status" value="3"/>
</dbReference>
<dbReference type="Proteomes" id="UP000078046">
    <property type="component" value="Unassembled WGS sequence"/>
</dbReference>
<name>A0A177ASR7_9BILA</name>
<dbReference type="PANTHER" id="PTHR23235">
    <property type="entry name" value="KRUEPPEL-LIKE TRANSCRIPTION FACTOR"/>
    <property type="match status" value="1"/>
</dbReference>
<keyword evidence="2" id="KW-0479">Metal-binding</keyword>
<feature type="domain" description="C2H2-type" evidence="11">
    <location>
        <begin position="233"/>
        <end position="260"/>
    </location>
</feature>
<dbReference type="Gene3D" id="3.30.160.60">
    <property type="entry name" value="Classic Zinc Finger"/>
    <property type="match status" value="3"/>
</dbReference>
<evidence type="ECO:0000256" key="8">
    <source>
        <dbReference type="ARBA" id="ARBA00023163"/>
    </source>
</evidence>
<evidence type="ECO:0000256" key="7">
    <source>
        <dbReference type="ARBA" id="ARBA00023125"/>
    </source>
</evidence>
<keyword evidence="3" id="KW-0677">Repeat</keyword>
<evidence type="ECO:0000256" key="10">
    <source>
        <dbReference type="PROSITE-ProRule" id="PRU00042"/>
    </source>
</evidence>
<evidence type="ECO:0000256" key="4">
    <source>
        <dbReference type="ARBA" id="ARBA00022771"/>
    </source>
</evidence>
<dbReference type="InterPro" id="IPR013087">
    <property type="entry name" value="Znf_C2H2_type"/>
</dbReference>
<comment type="caution">
    <text evidence="12">The sequence shown here is derived from an EMBL/GenBank/DDBJ whole genome shotgun (WGS) entry which is preliminary data.</text>
</comment>
<reference evidence="12 13" key="1">
    <citation type="submission" date="2016-04" db="EMBL/GenBank/DDBJ databases">
        <title>The genome of Intoshia linei affirms orthonectids as highly simplified spiralians.</title>
        <authorList>
            <person name="Mikhailov K.V."/>
            <person name="Slusarev G.S."/>
            <person name="Nikitin M.A."/>
            <person name="Logacheva M.D."/>
            <person name="Penin A."/>
            <person name="Aleoshin V."/>
            <person name="Panchin Y.V."/>
        </authorList>
    </citation>
    <scope>NUCLEOTIDE SEQUENCE [LARGE SCALE GENOMIC DNA]</scope>
    <source>
        <strain evidence="12">Intl2013</strain>
        <tissue evidence="12">Whole animal</tissue>
    </source>
</reference>
<keyword evidence="8" id="KW-0804">Transcription</keyword>
<sequence length="284" mass="33536">MADKKLVIKKDVVIFDNIDITPVLLNGQFSFEYPYILSPKEAKKRNRFFKDKESDSLMENVPTVSSDYSDNILSLYQRKVDQNSCFSIDNGNISTCLNDINDKFPFVHEPFPHHNHKSIDANFNISFNNNYIQLKKQQTNFNYKSLQNCTNSEMFALNSRNSYNCSRLHSNYHQQCVPNKVQNKTLKHTRNNKKNTKIKNKKFECTYLNCKKKFSRSDELNRHYRIHSGVKPFKCMICLRCFSRSDHLTTHIRTHTGEKPFQCTICGRRFARSDERKRHTKIHT</sequence>
<evidence type="ECO:0000313" key="12">
    <source>
        <dbReference type="EMBL" id="OAF64284.1"/>
    </source>
</evidence>
<dbReference type="GO" id="GO:0008270">
    <property type="term" value="F:zinc ion binding"/>
    <property type="evidence" value="ECO:0007669"/>
    <property type="project" value="UniProtKB-KW"/>
</dbReference>
<dbReference type="SMART" id="SM00355">
    <property type="entry name" value="ZnF_C2H2"/>
    <property type="match status" value="3"/>
</dbReference>
<dbReference type="PROSITE" id="PS50157">
    <property type="entry name" value="ZINC_FINGER_C2H2_2"/>
    <property type="match status" value="3"/>
</dbReference>
<dbReference type="GO" id="GO:0005634">
    <property type="term" value="C:nucleus"/>
    <property type="evidence" value="ECO:0007669"/>
    <property type="project" value="UniProtKB-SubCell"/>
</dbReference>
<dbReference type="GO" id="GO:0000978">
    <property type="term" value="F:RNA polymerase II cis-regulatory region sequence-specific DNA binding"/>
    <property type="evidence" value="ECO:0007669"/>
    <property type="project" value="TreeGrafter"/>
</dbReference>
<evidence type="ECO:0000256" key="2">
    <source>
        <dbReference type="ARBA" id="ARBA00022723"/>
    </source>
</evidence>
<organism evidence="12 13">
    <name type="scientific">Intoshia linei</name>
    <dbReference type="NCBI Taxonomy" id="1819745"/>
    <lineage>
        <taxon>Eukaryota</taxon>
        <taxon>Metazoa</taxon>
        <taxon>Spiralia</taxon>
        <taxon>Lophotrochozoa</taxon>
        <taxon>Mesozoa</taxon>
        <taxon>Orthonectida</taxon>
        <taxon>Rhopaluridae</taxon>
        <taxon>Intoshia</taxon>
    </lineage>
</organism>
<dbReference type="AlphaFoldDB" id="A0A177ASR7"/>
<proteinExistence type="predicted"/>
<evidence type="ECO:0000259" key="11">
    <source>
        <dbReference type="PROSITE" id="PS50157"/>
    </source>
</evidence>
<keyword evidence="13" id="KW-1185">Reference proteome</keyword>
<accession>A0A177ASR7</accession>
<evidence type="ECO:0000256" key="5">
    <source>
        <dbReference type="ARBA" id="ARBA00022833"/>
    </source>
</evidence>
<dbReference type="EMBL" id="LWCA01001959">
    <property type="protein sequence ID" value="OAF64284.1"/>
    <property type="molecule type" value="Genomic_DNA"/>
</dbReference>
<keyword evidence="6" id="KW-0805">Transcription regulation</keyword>
<dbReference type="OrthoDB" id="3437960at2759"/>
<feature type="domain" description="C2H2-type" evidence="11">
    <location>
        <begin position="261"/>
        <end position="284"/>
    </location>
</feature>
<dbReference type="Pfam" id="PF00096">
    <property type="entry name" value="zf-C2H2"/>
    <property type="match status" value="3"/>
</dbReference>
<comment type="subcellular location">
    <subcellularLocation>
        <location evidence="1">Nucleus</location>
    </subcellularLocation>
</comment>
<keyword evidence="5" id="KW-0862">Zinc</keyword>
<evidence type="ECO:0000256" key="3">
    <source>
        <dbReference type="ARBA" id="ARBA00022737"/>
    </source>
</evidence>
<dbReference type="SUPFAM" id="SSF57667">
    <property type="entry name" value="beta-beta-alpha zinc fingers"/>
    <property type="match status" value="2"/>
</dbReference>
<evidence type="ECO:0000256" key="9">
    <source>
        <dbReference type="ARBA" id="ARBA00023242"/>
    </source>
</evidence>
<feature type="domain" description="C2H2-type" evidence="11">
    <location>
        <begin position="203"/>
        <end position="232"/>
    </location>
</feature>
<gene>
    <name evidence="12" type="ORF">A3Q56_08011</name>
</gene>
<dbReference type="PANTHER" id="PTHR23235:SF60">
    <property type="entry name" value="STRIPE, ISOFORM D"/>
    <property type="match status" value="1"/>
</dbReference>
<keyword evidence="4 10" id="KW-0863">Zinc-finger</keyword>
<dbReference type="GO" id="GO:0000981">
    <property type="term" value="F:DNA-binding transcription factor activity, RNA polymerase II-specific"/>
    <property type="evidence" value="ECO:0007669"/>
    <property type="project" value="TreeGrafter"/>
</dbReference>
<evidence type="ECO:0000313" key="13">
    <source>
        <dbReference type="Proteomes" id="UP000078046"/>
    </source>
</evidence>
<dbReference type="InterPro" id="IPR036236">
    <property type="entry name" value="Znf_C2H2_sf"/>
</dbReference>
<evidence type="ECO:0000256" key="6">
    <source>
        <dbReference type="ARBA" id="ARBA00023015"/>
    </source>
</evidence>